<evidence type="ECO:0000256" key="5">
    <source>
        <dbReference type="SAM" id="Phobius"/>
    </source>
</evidence>
<feature type="transmembrane region" description="Helical" evidence="5">
    <location>
        <begin position="65"/>
        <end position="85"/>
    </location>
</feature>
<evidence type="ECO:0000256" key="4">
    <source>
        <dbReference type="ARBA" id="ARBA00023136"/>
    </source>
</evidence>
<reference evidence="7 8" key="1">
    <citation type="journal article" date="2010" name="Nature">
        <title>Genome sequence of the palaeopolyploid soybean.</title>
        <authorList>
            <person name="Schmutz J."/>
            <person name="Cannon S.B."/>
            <person name="Schlueter J."/>
            <person name="Ma J."/>
            <person name="Mitros T."/>
            <person name="Nelson W."/>
            <person name="Hyten D.L."/>
            <person name="Song Q."/>
            <person name="Thelen J.J."/>
            <person name="Cheng J."/>
            <person name="Xu D."/>
            <person name="Hellsten U."/>
            <person name="May G.D."/>
            <person name="Yu Y."/>
            <person name="Sakurai T."/>
            <person name="Umezawa T."/>
            <person name="Bhattacharyya M.K."/>
            <person name="Sandhu D."/>
            <person name="Valliyodan B."/>
            <person name="Lindquist E."/>
            <person name="Peto M."/>
            <person name="Grant D."/>
            <person name="Shu S."/>
            <person name="Goodstein D."/>
            <person name="Barry K."/>
            <person name="Futrell-Griggs M."/>
            <person name="Abernathy B."/>
            <person name="Du J."/>
            <person name="Tian Z."/>
            <person name="Zhu L."/>
            <person name="Gill N."/>
            <person name="Joshi T."/>
            <person name="Libault M."/>
            <person name="Sethuraman A."/>
            <person name="Zhang X.-C."/>
            <person name="Shinozaki K."/>
            <person name="Nguyen H.T."/>
            <person name="Wing R.A."/>
            <person name="Cregan P."/>
            <person name="Specht J."/>
            <person name="Grimwood J."/>
            <person name="Rokhsar D."/>
            <person name="Stacey G."/>
            <person name="Shoemaker R.C."/>
            <person name="Jackson S.A."/>
        </authorList>
    </citation>
    <scope>NUCLEOTIDE SEQUENCE</scope>
    <source>
        <strain evidence="8">cv. Williams 82</strain>
        <tissue evidence="7">Callus</tissue>
    </source>
</reference>
<evidence type="ECO:0000256" key="2">
    <source>
        <dbReference type="ARBA" id="ARBA00022692"/>
    </source>
</evidence>
<dbReference type="PANTHER" id="PTHR48477">
    <property type="entry name" value="PHOSPHATE TRANSPORTER PHO1"/>
    <property type="match status" value="1"/>
</dbReference>
<dbReference type="EMBL" id="CM000835">
    <property type="protein sequence ID" value="KRH72033.1"/>
    <property type="molecule type" value="Genomic_DNA"/>
</dbReference>
<dbReference type="Proteomes" id="UP000008827">
    <property type="component" value="Chromosome 2"/>
</dbReference>
<evidence type="ECO:0000313" key="9">
    <source>
        <dbReference type="Proteomes" id="UP000008827"/>
    </source>
</evidence>
<reference evidence="7" key="3">
    <citation type="submission" date="2018-07" db="EMBL/GenBank/DDBJ databases">
        <title>WGS assembly of Glycine max.</title>
        <authorList>
            <person name="Schmutz J."/>
            <person name="Cannon S."/>
            <person name="Schlueter J."/>
            <person name="Ma J."/>
            <person name="Mitros T."/>
            <person name="Nelson W."/>
            <person name="Hyten D."/>
            <person name="Song Q."/>
            <person name="Thelen J."/>
            <person name="Cheng J."/>
            <person name="Xu D."/>
            <person name="Hellsten U."/>
            <person name="May G."/>
            <person name="Yu Y."/>
            <person name="Sakurai T."/>
            <person name="Umezawa T."/>
            <person name="Bhattacharyya M."/>
            <person name="Sandhu D."/>
            <person name="Valliyodan B."/>
            <person name="Lindquist E."/>
            <person name="Peto M."/>
            <person name="Grant D."/>
            <person name="Shu S."/>
            <person name="Goodstein D."/>
            <person name="Barry K."/>
            <person name="Futrell-Griggs M."/>
            <person name="Abernathy B."/>
            <person name="Du J."/>
            <person name="Tian Z."/>
            <person name="Zhu L."/>
            <person name="Gill N."/>
            <person name="Joshi T."/>
            <person name="Libault M."/>
            <person name="Sethuraman A."/>
            <person name="Zhang X."/>
            <person name="Shinozaki K."/>
            <person name="Nguyen H."/>
            <person name="Wing R."/>
            <person name="Cregan P."/>
            <person name="Specht J."/>
            <person name="Grimwood J."/>
            <person name="Rokhsar D."/>
            <person name="Stacey G."/>
            <person name="Shoemaker R."/>
            <person name="Jackson S."/>
        </authorList>
    </citation>
    <scope>NUCLEOTIDE SEQUENCE</scope>
    <source>
        <tissue evidence="7">Callus</tissue>
    </source>
</reference>
<dbReference type="GO" id="GO:0016036">
    <property type="term" value="P:cellular response to phosphate starvation"/>
    <property type="evidence" value="ECO:0007669"/>
    <property type="project" value="InterPro"/>
</dbReference>
<dbReference type="OMA" id="AVANTYW"/>
<evidence type="ECO:0000313" key="7">
    <source>
        <dbReference type="EMBL" id="KRH72033.1"/>
    </source>
</evidence>
<evidence type="ECO:0000313" key="8">
    <source>
        <dbReference type="EnsemblPlants" id="KRH72033"/>
    </source>
</evidence>
<dbReference type="PROSITE" id="PS51380">
    <property type="entry name" value="EXS"/>
    <property type="match status" value="1"/>
</dbReference>
<evidence type="ECO:0000256" key="1">
    <source>
        <dbReference type="ARBA" id="ARBA00004141"/>
    </source>
</evidence>
<name>K7K9D3_SOYBN</name>
<keyword evidence="2 5" id="KW-0812">Transmembrane</keyword>
<evidence type="ECO:0000259" key="6">
    <source>
        <dbReference type="PROSITE" id="PS51380"/>
    </source>
</evidence>
<dbReference type="Pfam" id="PF03124">
    <property type="entry name" value="EXS"/>
    <property type="match status" value="1"/>
</dbReference>
<keyword evidence="9" id="KW-1185">Reference proteome</keyword>
<reference evidence="8" key="2">
    <citation type="submission" date="2018-02" db="UniProtKB">
        <authorList>
            <consortium name="EnsemblPlants"/>
        </authorList>
    </citation>
    <scope>IDENTIFICATION</scope>
    <source>
        <strain evidence="8">Williams 82</strain>
    </source>
</reference>
<dbReference type="eggNOG" id="KOG1162">
    <property type="taxonomic scope" value="Eukaryota"/>
</dbReference>
<evidence type="ECO:0000256" key="3">
    <source>
        <dbReference type="ARBA" id="ARBA00022989"/>
    </source>
</evidence>
<sequence length="125" mass="15032">MVAAEARVTYSRQNDNLWFAIILITSVVATMYQLYWDFIKDWGFLNPKSINPWLRNDLILKNKNIYYMSIVLNIVLRVTWVETIMHFKVGPVHSQLLDFLLVALEVIRRGHWNFYKYWLVKTQCF</sequence>
<dbReference type="InParanoid" id="K7K9D3"/>
<dbReference type="InterPro" id="IPR004342">
    <property type="entry name" value="EXS_C"/>
</dbReference>
<proteinExistence type="predicted"/>
<dbReference type="HOGENOM" id="CLU_127315_0_0_1"/>
<dbReference type="EnsemblPlants" id="KRH72033">
    <property type="protein sequence ID" value="KRH72033"/>
    <property type="gene ID" value="GLYMA_02G186500"/>
</dbReference>
<organism evidence="7">
    <name type="scientific">Glycine max</name>
    <name type="common">Soybean</name>
    <name type="synonym">Glycine hispida</name>
    <dbReference type="NCBI Taxonomy" id="3847"/>
    <lineage>
        <taxon>Eukaryota</taxon>
        <taxon>Viridiplantae</taxon>
        <taxon>Streptophyta</taxon>
        <taxon>Embryophyta</taxon>
        <taxon>Tracheophyta</taxon>
        <taxon>Spermatophyta</taxon>
        <taxon>Magnoliopsida</taxon>
        <taxon>eudicotyledons</taxon>
        <taxon>Gunneridae</taxon>
        <taxon>Pentapetalae</taxon>
        <taxon>rosids</taxon>
        <taxon>fabids</taxon>
        <taxon>Fabales</taxon>
        <taxon>Fabaceae</taxon>
        <taxon>Papilionoideae</taxon>
        <taxon>50 kb inversion clade</taxon>
        <taxon>NPAAA clade</taxon>
        <taxon>indigoferoid/millettioid clade</taxon>
        <taxon>Phaseoleae</taxon>
        <taxon>Glycine</taxon>
        <taxon>Glycine subgen. Soja</taxon>
    </lineage>
</organism>
<keyword evidence="3 5" id="KW-1133">Transmembrane helix</keyword>
<dbReference type="InterPro" id="IPR052486">
    <property type="entry name" value="PHO1"/>
</dbReference>
<protein>
    <recommendedName>
        <fullName evidence="6">EXS domain-containing protein</fullName>
    </recommendedName>
</protein>
<dbReference type="PaxDb" id="3847-GLYMA02G33021.1"/>
<feature type="domain" description="EXS" evidence="6">
    <location>
        <begin position="1"/>
        <end position="125"/>
    </location>
</feature>
<keyword evidence="4 5" id="KW-0472">Membrane</keyword>
<dbReference type="PANTHER" id="PTHR48477:SF1">
    <property type="entry name" value="PHOSPHATE TRANSPORTER PHO1"/>
    <property type="match status" value="1"/>
</dbReference>
<dbReference type="STRING" id="3847.K7K9D3"/>
<dbReference type="AlphaFoldDB" id="K7K9D3"/>
<gene>
    <name evidence="7" type="ORF">GLYMA_02G186500</name>
</gene>
<feature type="transmembrane region" description="Helical" evidence="5">
    <location>
        <begin position="17"/>
        <end position="36"/>
    </location>
</feature>
<comment type="subcellular location">
    <subcellularLocation>
        <location evidence="1">Membrane</location>
        <topology evidence="1">Multi-pass membrane protein</topology>
    </subcellularLocation>
</comment>
<dbReference type="GO" id="GO:0016020">
    <property type="term" value="C:membrane"/>
    <property type="evidence" value="ECO:0007669"/>
    <property type="project" value="UniProtKB-SubCell"/>
</dbReference>
<accession>K7K9D3</accession>
<dbReference type="Gramene" id="KRH72033">
    <property type="protein sequence ID" value="KRH72033"/>
    <property type="gene ID" value="GLYMA_02G186500"/>
</dbReference>